<keyword evidence="2" id="KW-1133">Transmembrane helix</keyword>
<gene>
    <name evidence="3" type="ORF">RDB_LOCUS118617</name>
</gene>
<dbReference type="EMBL" id="CAJMXA010003591">
    <property type="protein sequence ID" value="CAE6505281.1"/>
    <property type="molecule type" value="Genomic_DNA"/>
</dbReference>
<reference evidence="3" key="1">
    <citation type="submission" date="2021-01" db="EMBL/GenBank/DDBJ databases">
        <authorList>
            <person name="Kaushik A."/>
        </authorList>
    </citation>
    <scope>NUCLEOTIDE SEQUENCE</scope>
    <source>
        <strain evidence="3">AG6-10EEA</strain>
    </source>
</reference>
<evidence type="ECO:0000256" key="1">
    <source>
        <dbReference type="SAM" id="MobiDB-lite"/>
    </source>
</evidence>
<name>A0A8H3D2X2_9AGAM</name>
<evidence type="ECO:0000256" key="2">
    <source>
        <dbReference type="SAM" id="Phobius"/>
    </source>
</evidence>
<feature type="transmembrane region" description="Helical" evidence="2">
    <location>
        <begin position="83"/>
        <end position="106"/>
    </location>
</feature>
<keyword evidence="2" id="KW-0472">Membrane</keyword>
<sequence>MPINNALRNSKASSSIDWEPTPNANLTQPIQLVKVERDRQEVTVEGFRTLGIVSTFIAGVESQCLGLVSDIPGHPSLSEAASALLLIGLLLSSFGAALSLLSARWFDLLRDKQITMLEYRWECARNNRNSSDPDLEKQISIPGAIKQEVDTPKWNLRDYLVAKTINSALIIVFCGFYTFIIGMVLYTWVAHSIITAIISTIVAALGTILLIFMHLDFDFMGALNIMTFARIRI</sequence>
<dbReference type="AlphaFoldDB" id="A0A8H3D2X2"/>
<feature type="transmembrane region" description="Helical" evidence="2">
    <location>
        <begin position="192"/>
        <end position="212"/>
    </location>
</feature>
<comment type="caution">
    <text evidence="3">The sequence shown here is derived from an EMBL/GenBank/DDBJ whole genome shotgun (WGS) entry which is preliminary data.</text>
</comment>
<organism evidence="3 4">
    <name type="scientific">Rhizoctonia solani</name>
    <dbReference type="NCBI Taxonomy" id="456999"/>
    <lineage>
        <taxon>Eukaryota</taxon>
        <taxon>Fungi</taxon>
        <taxon>Dikarya</taxon>
        <taxon>Basidiomycota</taxon>
        <taxon>Agaricomycotina</taxon>
        <taxon>Agaricomycetes</taxon>
        <taxon>Cantharellales</taxon>
        <taxon>Ceratobasidiaceae</taxon>
        <taxon>Rhizoctonia</taxon>
    </lineage>
</organism>
<proteinExistence type="predicted"/>
<feature type="transmembrane region" description="Helical" evidence="2">
    <location>
        <begin position="165"/>
        <end position="186"/>
    </location>
</feature>
<evidence type="ECO:0000313" key="4">
    <source>
        <dbReference type="Proteomes" id="UP000663853"/>
    </source>
</evidence>
<keyword evidence="2" id="KW-0812">Transmembrane</keyword>
<evidence type="ECO:0000313" key="3">
    <source>
        <dbReference type="EMBL" id="CAE6505281.1"/>
    </source>
</evidence>
<feature type="region of interest" description="Disordered" evidence="1">
    <location>
        <begin position="1"/>
        <end position="22"/>
    </location>
</feature>
<accession>A0A8H3D2X2</accession>
<dbReference type="Proteomes" id="UP000663853">
    <property type="component" value="Unassembled WGS sequence"/>
</dbReference>
<protein>
    <submittedName>
        <fullName evidence="3">Uncharacterized protein</fullName>
    </submittedName>
</protein>